<gene>
    <name evidence="1" type="ORF">EZS27_022047</name>
</gene>
<reference evidence="1" key="1">
    <citation type="submission" date="2019-03" db="EMBL/GenBank/DDBJ databases">
        <title>Single cell metagenomics reveals metabolic interactions within the superorganism composed of flagellate Streblomastix strix and complex community of Bacteroidetes bacteria on its surface.</title>
        <authorList>
            <person name="Treitli S.C."/>
            <person name="Kolisko M."/>
            <person name="Husnik F."/>
            <person name="Keeling P."/>
            <person name="Hampl V."/>
        </authorList>
    </citation>
    <scope>NUCLEOTIDE SEQUENCE</scope>
    <source>
        <strain evidence="1">STM</strain>
    </source>
</reference>
<dbReference type="EMBL" id="SNRY01001699">
    <property type="protein sequence ID" value="KAA6329121.1"/>
    <property type="molecule type" value="Genomic_DNA"/>
</dbReference>
<accession>A0A5J4R7N9</accession>
<protein>
    <submittedName>
        <fullName evidence="1">Uncharacterized protein</fullName>
    </submittedName>
</protein>
<dbReference type="AlphaFoldDB" id="A0A5J4R7N9"/>
<sequence length="96" mass="11120">MKKIEFEYDLIKHEQFFYAHLSEVAQRQYAGLESMRSDYNGVAVVSERLGIHKHTVRKGKKELENEIIPREGFIRCKGGGRKKTVVVNEPINTIKT</sequence>
<organism evidence="1">
    <name type="scientific">termite gut metagenome</name>
    <dbReference type="NCBI Taxonomy" id="433724"/>
    <lineage>
        <taxon>unclassified sequences</taxon>
        <taxon>metagenomes</taxon>
        <taxon>organismal metagenomes</taxon>
    </lineage>
</organism>
<proteinExistence type="predicted"/>
<comment type="caution">
    <text evidence="1">The sequence shown here is derived from an EMBL/GenBank/DDBJ whole genome shotgun (WGS) entry which is preliminary data.</text>
</comment>
<name>A0A5J4R7N9_9ZZZZ</name>
<evidence type="ECO:0000313" key="1">
    <source>
        <dbReference type="EMBL" id="KAA6329121.1"/>
    </source>
</evidence>